<feature type="domain" description="Ribosomal protein eL8/eL30/eS12/Gadd45" evidence="2">
    <location>
        <begin position="328"/>
        <end position="423"/>
    </location>
</feature>
<dbReference type="InterPro" id="IPR004038">
    <property type="entry name" value="Ribosomal_eL8/eL30/eS12/Gad45"/>
</dbReference>
<dbReference type="Pfam" id="PF01248">
    <property type="entry name" value="Ribosomal_L7Ae"/>
    <property type="match status" value="1"/>
</dbReference>
<evidence type="ECO:0000313" key="3">
    <source>
        <dbReference type="EMBL" id="KAL0484957.1"/>
    </source>
</evidence>
<dbReference type="EMBL" id="JAOPGA020001092">
    <property type="protein sequence ID" value="KAL0484957.1"/>
    <property type="molecule type" value="Genomic_DNA"/>
</dbReference>
<keyword evidence="4" id="KW-1185">Reference proteome</keyword>
<feature type="compositionally biased region" description="Polar residues" evidence="1">
    <location>
        <begin position="208"/>
        <end position="224"/>
    </location>
</feature>
<dbReference type="AlphaFoldDB" id="A0AAW2Z8G3"/>
<evidence type="ECO:0000259" key="2">
    <source>
        <dbReference type="Pfam" id="PF01248"/>
    </source>
</evidence>
<dbReference type="GO" id="GO:0005739">
    <property type="term" value="C:mitochondrion"/>
    <property type="evidence" value="ECO:0007669"/>
    <property type="project" value="TreeGrafter"/>
</dbReference>
<proteinExistence type="predicted"/>
<organism evidence="3 4">
    <name type="scientific">Acrasis kona</name>
    <dbReference type="NCBI Taxonomy" id="1008807"/>
    <lineage>
        <taxon>Eukaryota</taxon>
        <taxon>Discoba</taxon>
        <taxon>Heterolobosea</taxon>
        <taxon>Tetramitia</taxon>
        <taxon>Eutetramitia</taxon>
        <taxon>Acrasidae</taxon>
        <taxon>Acrasis</taxon>
    </lineage>
</organism>
<sequence>MSDEHSLGREDEIISGSVIAMPYNIEVGLGINSNTKYCNNINGEVIFTENGRKLIDEYFCTFPEIFTTIKNQTMCAESFDAQQIQEEVIKSANHFRNTKVETVKPKLNPKSSVYIPPSQRASTFVRPLSPNIAPYYPPYMYHEQYPQAYYTQPVYYPSMYMDQSSITTENETAEGQQPKRKKKKKKKKSVSKDAQPEPGPYLKALLSKQDQNVPESDPDPTSTEPAPPKSNLVKLKKRRPVRKHKTRLIKGKNRVAPKKKRLSKLKQIIVGERLKNVKEKEWLTDDETEPIPKQDPTAIREYVDQPLDAQLDSTVQQLLSKLVKCQQKLKQKEPLKYKTKQRLVMGLRQVLKGLKSGRIHYIVMAPNIEKIESKDGLDDMIQSIIKIASEKNVPVVYALSKRKIGKALGKQIKVSVVGIYNADGAFDELKTALNLVRKIKN</sequence>
<feature type="compositionally biased region" description="Basic residues" evidence="1">
    <location>
        <begin position="234"/>
        <end position="245"/>
    </location>
</feature>
<dbReference type="PANTHER" id="PTHR13284">
    <property type="entry name" value="GH01354P"/>
    <property type="match status" value="1"/>
</dbReference>
<gene>
    <name evidence="3" type="ORF">AKO1_003754</name>
</gene>
<comment type="caution">
    <text evidence="3">The sequence shown here is derived from an EMBL/GenBank/DDBJ whole genome shotgun (WGS) entry which is preliminary data.</text>
</comment>
<dbReference type="GO" id="GO:0003730">
    <property type="term" value="F:mRNA 3'-UTR binding"/>
    <property type="evidence" value="ECO:0007669"/>
    <property type="project" value="TreeGrafter"/>
</dbReference>
<evidence type="ECO:0000256" key="1">
    <source>
        <dbReference type="SAM" id="MobiDB-lite"/>
    </source>
</evidence>
<dbReference type="GO" id="GO:0043021">
    <property type="term" value="F:ribonucleoprotein complex binding"/>
    <property type="evidence" value="ECO:0007669"/>
    <property type="project" value="TreeGrafter"/>
</dbReference>
<accession>A0AAW2Z8G3</accession>
<evidence type="ECO:0000313" key="4">
    <source>
        <dbReference type="Proteomes" id="UP001431209"/>
    </source>
</evidence>
<protein>
    <submittedName>
        <fullName evidence="3">Selenocysteine insertion sequence-binding protein</fullName>
    </submittedName>
</protein>
<reference evidence="3 4" key="1">
    <citation type="submission" date="2024-03" db="EMBL/GenBank/DDBJ databases">
        <title>The Acrasis kona genome and developmental transcriptomes reveal deep origins of eukaryotic multicellular pathways.</title>
        <authorList>
            <person name="Sheikh S."/>
            <person name="Fu C.-J."/>
            <person name="Brown M.W."/>
            <person name="Baldauf S.L."/>
        </authorList>
    </citation>
    <scope>NUCLEOTIDE SEQUENCE [LARGE SCALE GENOMIC DNA]</scope>
    <source>
        <strain evidence="3 4">ATCC MYA-3509</strain>
    </source>
</reference>
<dbReference type="InterPro" id="IPR040051">
    <property type="entry name" value="SECISBP2"/>
</dbReference>
<name>A0AAW2Z8G3_9EUKA</name>
<dbReference type="InterPro" id="IPR029064">
    <property type="entry name" value="Ribosomal_eL30-like_sf"/>
</dbReference>
<feature type="region of interest" description="Disordered" evidence="1">
    <location>
        <begin position="167"/>
        <end position="245"/>
    </location>
</feature>
<feature type="compositionally biased region" description="Basic residues" evidence="1">
    <location>
        <begin position="178"/>
        <end position="189"/>
    </location>
</feature>
<dbReference type="Gene3D" id="3.30.1330.30">
    <property type="match status" value="1"/>
</dbReference>
<dbReference type="GO" id="GO:0035368">
    <property type="term" value="F:selenocysteine insertion sequence binding"/>
    <property type="evidence" value="ECO:0007669"/>
    <property type="project" value="InterPro"/>
</dbReference>
<dbReference type="SUPFAM" id="SSF55315">
    <property type="entry name" value="L30e-like"/>
    <property type="match status" value="1"/>
</dbReference>
<dbReference type="PANTHER" id="PTHR13284:SF4">
    <property type="entry name" value="C2H2-TYPE DOMAIN-CONTAINING PROTEIN"/>
    <property type="match status" value="1"/>
</dbReference>
<dbReference type="Proteomes" id="UP001431209">
    <property type="component" value="Unassembled WGS sequence"/>
</dbReference>
<dbReference type="GO" id="GO:1990904">
    <property type="term" value="C:ribonucleoprotein complex"/>
    <property type="evidence" value="ECO:0007669"/>
    <property type="project" value="TreeGrafter"/>
</dbReference>